<dbReference type="InterPro" id="IPR050570">
    <property type="entry name" value="Cell_wall_metabolism_enzyme"/>
</dbReference>
<accession>A0A4Q5LGP3</accession>
<sequence length="258" mass="28387">MKGLLLLCTALGLSGPVFGQQPKLAHTSQVTNADGSTSVFSQNSGFVPYTVYLRADLRHVTSSVPLPARIVVFPGKKPQLLTTFTPEPDQPFYFRYYAPNQLGIYTGQLPDTAYVYRLPYQSAVPAEPPHIITRKGNGPEPWYPYFFPLPGGTALCAAREGIVATLRQDARRNRGSDGNFVIIIHEDGSYAWYQNLRQQSATVRIGQRVAQGDVIGYSCANDDNPVLYFTVNYPGATAEKIETAPVVFGNGTQLLRPR</sequence>
<evidence type="ECO:0000313" key="3">
    <source>
        <dbReference type="EMBL" id="RYU83301.1"/>
    </source>
</evidence>
<proteinExistence type="predicted"/>
<dbReference type="InterPro" id="IPR011055">
    <property type="entry name" value="Dup_hybrid_motif"/>
</dbReference>
<dbReference type="Gene3D" id="2.70.70.10">
    <property type="entry name" value="Glucose Permease (Domain IIA)"/>
    <property type="match status" value="1"/>
</dbReference>
<dbReference type="CDD" id="cd12797">
    <property type="entry name" value="M23_peptidase"/>
    <property type="match status" value="1"/>
</dbReference>
<dbReference type="InterPro" id="IPR016047">
    <property type="entry name" value="M23ase_b-sheet_dom"/>
</dbReference>
<dbReference type="EMBL" id="SEWE01000004">
    <property type="protein sequence ID" value="RYU83301.1"/>
    <property type="molecule type" value="Genomic_DNA"/>
</dbReference>
<dbReference type="OrthoDB" id="9809488at2"/>
<dbReference type="Pfam" id="PF01551">
    <property type="entry name" value="Peptidase_M23"/>
    <property type="match status" value="1"/>
</dbReference>
<feature type="domain" description="M23ase beta-sheet core" evidence="2">
    <location>
        <begin position="148"/>
        <end position="234"/>
    </location>
</feature>
<reference evidence="3 4" key="1">
    <citation type="submission" date="2019-02" db="EMBL/GenBank/DDBJ databases">
        <title>Bacterial novel species isolated from soil.</title>
        <authorList>
            <person name="Jung H.-Y."/>
        </authorList>
    </citation>
    <scope>NUCLEOTIDE SEQUENCE [LARGE SCALE GENOMIC DNA]</scope>
    <source>
        <strain evidence="3 4">1-3-3-3</strain>
    </source>
</reference>
<protein>
    <submittedName>
        <fullName evidence="3">M23 family metallopeptidase</fullName>
    </submittedName>
</protein>
<comment type="caution">
    <text evidence="3">The sequence shown here is derived from an EMBL/GenBank/DDBJ whole genome shotgun (WGS) entry which is preliminary data.</text>
</comment>
<dbReference type="Proteomes" id="UP000294155">
    <property type="component" value="Unassembled WGS sequence"/>
</dbReference>
<keyword evidence="4" id="KW-1185">Reference proteome</keyword>
<feature type="chain" id="PRO_5020340039" evidence="1">
    <location>
        <begin position="20"/>
        <end position="258"/>
    </location>
</feature>
<dbReference type="SUPFAM" id="SSF51261">
    <property type="entry name" value="Duplicated hybrid motif"/>
    <property type="match status" value="1"/>
</dbReference>
<evidence type="ECO:0000313" key="4">
    <source>
        <dbReference type="Proteomes" id="UP000294155"/>
    </source>
</evidence>
<dbReference type="PANTHER" id="PTHR21666:SF294">
    <property type="entry name" value="PEPTIDASE M23"/>
    <property type="match status" value="1"/>
</dbReference>
<dbReference type="AlphaFoldDB" id="A0A4Q5LGP3"/>
<name>A0A4Q5LGP3_9BACT</name>
<dbReference type="GO" id="GO:0004222">
    <property type="term" value="F:metalloendopeptidase activity"/>
    <property type="evidence" value="ECO:0007669"/>
    <property type="project" value="TreeGrafter"/>
</dbReference>
<feature type="signal peptide" evidence="1">
    <location>
        <begin position="1"/>
        <end position="19"/>
    </location>
</feature>
<evidence type="ECO:0000256" key="1">
    <source>
        <dbReference type="SAM" id="SignalP"/>
    </source>
</evidence>
<keyword evidence="1" id="KW-0732">Signal</keyword>
<organism evidence="3 4">
    <name type="scientific">Hymenobacter persicinus</name>
    <dbReference type="NCBI Taxonomy" id="2025506"/>
    <lineage>
        <taxon>Bacteria</taxon>
        <taxon>Pseudomonadati</taxon>
        <taxon>Bacteroidota</taxon>
        <taxon>Cytophagia</taxon>
        <taxon>Cytophagales</taxon>
        <taxon>Hymenobacteraceae</taxon>
        <taxon>Hymenobacter</taxon>
    </lineage>
</organism>
<dbReference type="PANTHER" id="PTHR21666">
    <property type="entry name" value="PEPTIDASE-RELATED"/>
    <property type="match status" value="1"/>
</dbReference>
<gene>
    <name evidence="3" type="ORF">EWM57_03165</name>
</gene>
<evidence type="ECO:0000259" key="2">
    <source>
        <dbReference type="Pfam" id="PF01551"/>
    </source>
</evidence>